<proteinExistence type="predicted"/>
<dbReference type="CDD" id="cd04301">
    <property type="entry name" value="NAT_SF"/>
    <property type="match status" value="1"/>
</dbReference>
<evidence type="ECO:0000259" key="1">
    <source>
        <dbReference type="PROSITE" id="PS51186"/>
    </source>
</evidence>
<keyword evidence="2" id="KW-0808">Transferase</keyword>
<name>A0A849P231_9BURK</name>
<dbReference type="AlphaFoldDB" id="A0A849P231"/>
<protein>
    <submittedName>
        <fullName evidence="2">tRNA (Adenosine(37)-N6)-threonylcarbamoyltransferase complex dimerization subunit type 1 TsaB</fullName>
    </submittedName>
</protein>
<dbReference type="SUPFAM" id="SSF53067">
    <property type="entry name" value="Actin-like ATPase domain"/>
    <property type="match status" value="2"/>
</dbReference>
<dbReference type="CDD" id="cd24032">
    <property type="entry name" value="ASKHA_NBD_TsaB"/>
    <property type="match status" value="1"/>
</dbReference>
<feature type="domain" description="N-acetyltransferase" evidence="1">
    <location>
        <begin position="282"/>
        <end position="431"/>
    </location>
</feature>
<dbReference type="RefSeq" id="WP_171679737.1">
    <property type="nucleotide sequence ID" value="NZ_JABGBN010000001.1"/>
</dbReference>
<dbReference type="GO" id="GO:0005829">
    <property type="term" value="C:cytosol"/>
    <property type="evidence" value="ECO:0007669"/>
    <property type="project" value="TreeGrafter"/>
</dbReference>
<comment type="caution">
    <text evidence="2">The sequence shown here is derived from an EMBL/GenBank/DDBJ whole genome shotgun (WGS) entry which is preliminary data.</text>
</comment>
<organism evidence="2 3">
    <name type="scientific">Pelistega suis</name>
    <dbReference type="NCBI Taxonomy" id="1631957"/>
    <lineage>
        <taxon>Bacteria</taxon>
        <taxon>Pseudomonadati</taxon>
        <taxon>Pseudomonadota</taxon>
        <taxon>Betaproteobacteria</taxon>
        <taxon>Burkholderiales</taxon>
        <taxon>Alcaligenaceae</taxon>
        <taxon>Pelistega</taxon>
    </lineage>
</organism>
<accession>A0A849P231</accession>
<evidence type="ECO:0000313" key="3">
    <source>
        <dbReference type="Proteomes" id="UP000537862"/>
    </source>
</evidence>
<dbReference type="Proteomes" id="UP000537862">
    <property type="component" value="Unassembled WGS sequence"/>
</dbReference>
<dbReference type="Pfam" id="PF00583">
    <property type="entry name" value="Acetyltransf_1"/>
    <property type="match status" value="1"/>
</dbReference>
<dbReference type="PROSITE" id="PS51186">
    <property type="entry name" value="GNAT"/>
    <property type="match status" value="1"/>
</dbReference>
<dbReference type="PANTHER" id="PTHR11735:SF11">
    <property type="entry name" value="TRNA THREONYLCARBAMOYLADENOSINE BIOSYNTHESIS PROTEIN TSAB"/>
    <property type="match status" value="1"/>
</dbReference>
<gene>
    <name evidence="2" type="primary">tsaB</name>
    <name evidence="2" type="ORF">HKX39_02580</name>
</gene>
<sequence length="436" mass="47467">MVNFIAIENASNGASVALLQDNSGVQTVKLQISTNEGKNAEQVLPLLDTLLADAKLTKTDIHGVAFSQGPGGFTGLRVACGLAQGLALGLQIPVVPVSSLEASAVLSQAYIDNGFIVVALDARMQEVYLAVYQVKNSELKSIPVLSPVLMQSQDVMAWVQEQLPRWCLVSGQSLSTAQYCIAGNALSAYPEDFVLPNTQWVVGETAWAHADTLVSIAYKKFQKEGGASLEALAPLYLRDKVAFTTVERESGLGGNPKIALPILNPLEVAQNTLATQLLERSLWIRPLRNSDLPAVIAIENVAHHTPWTEGMFFAALMHIHYHNWALVDEQDNILAYAVQLVEPDVVNLMTIAVAPSLQGQGFGELLLRWLELFIMGRSQGPYVQLLEVRVSNEKARSLYSKLGYEQIGVRKAYYETDGGREDALVLQKDVSLNKGA</sequence>
<dbReference type="Gene3D" id="3.30.420.40">
    <property type="match status" value="2"/>
</dbReference>
<keyword evidence="3" id="KW-1185">Reference proteome</keyword>
<dbReference type="SUPFAM" id="SSF55729">
    <property type="entry name" value="Acyl-CoA N-acyltransferases (Nat)"/>
    <property type="match status" value="1"/>
</dbReference>
<dbReference type="NCBIfam" id="TIGR01575">
    <property type="entry name" value="rimI"/>
    <property type="match status" value="1"/>
</dbReference>
<dbReference type="Gene3D" id="3.40.630.30">
    <property type="match status" value="1"/>
</dbReference>
<dbReference type="Pfam" id="PF00814">
    <property type="entry name" value="TsaD"/>
    <property type="match status" value="1"/>
</dbReference>
<dbReference type="InterPro" id="IPR043129">
    <property type="entry name" value="ATPase_NBD"/>
</dbReference>
<dbReference type="PANTHER" id="PTHR11735">
    <property type="entry name" value="TRNA N6-ADENOSINE THREONYLCARBAMOYLTRANSFERASE"/>
    <property type="match status" value="1"/>
</dbReference>
<dbReference type="GO" id="GO:0002949">
    <property type="term" value="P:tRNA threonylcarbamoyladenosine modification"/>
    <property type="evidence" value="ECO:0007669"/>
    <property type="project" value="InterPro"/>
</dbReference>
<dbReference type="GO" id="GO:0008080">
    <property type="term" value="F:N-acetyltransferase activity"/>
    <property type="evidence" value="ECO:0007669"/>
    <property type="project" value="InterPro"/>
</dbReference>
<dbReference type="InterPro" id="IPR000905">
    <property type="entry name" value="Gcp-like_dom"/>
</dbReference>
<dbReference type="InterPro" id="IPR000182">
    <property type="entry name" value="GNAT_dom"/>
</dbReference>
<evidence type="ECO:0000313" key="2">
    <source>
        <dbReference type="EMBL" id="NOL51066.1"/>
    </source>
</evidence>
<reference evidence="2 3" key="1">
    <citation type="submission" date="2020-05" db="EMBL/GenBank/DDBJ databases">
        <authorList>
            <person name="Niu N."/>
        </authorList>
    </citation>
    <scope>NUCLEOTIDE SEQUENCE [LARGE SCALE GENOMIC DNA]</scope>
    <source>
        <strain evidence="2 3">3340-03</strain>
    </source>
</reference>
<dbReference type="EMBL" id="JABGBN010000001">
    <property type="protein sequence ID" value="NOL51066.1"/>
    <property type="molecule type" value="Genomic_DNA"/>
</dbReference>
<dbReference type="InterPro" id="IPR016181">
    <property type="entry name" value="Acyl_CoA_acyltransferase"/>
</dbReference>
<dbReference type="NCBIfam" id="TIGR03725">
    <property type="entry name" value="T6A_YeaZ"/>
    <property type="match status" value="1"/>
</dbReference>
<dbReference type="InterPro" id="IPR006464">
    <property type="entry name" value="AcTrfase_RimI/Ard1"/>
</dbReference>
<dbReference type="InterPro" id="IPR022496">
    <property type="entry name" value="T6A_TsaB"/>
</dbReference>